<feature type="domain" description="PAP-associated" evidence="4">
    <location>
        <begin position="309"/>
        <end position="381"/>
    </location>
</feature>
<feature type="transmembrane region" description="Helical" evidence="3">
    <location>
        <begin position="287"/>
        <end position="316"/>
    </location>
</feature>
<name>A0ABP0ID81_9DINO</name>
<evidence type="ECO:0000256" key="3">
    <source>
        <dbReference type="SAM" id="Phobius"/>
    </source>
</evidence>
<dbReference type="InterPro" id="IPR043519">
    <property type="entry name" value="NT_sf"/>
</dbReference>
<dbReference type="Pfam" id="PF03828">
    <property type="entry name" value="PAP_assoc"/>
    <property type="match status" value="1"/>
</dbReference>
<dbReference type="Gene3D" id="1.10.1410.10">
    <property type="match status" value="1"/>
</dbReference>
<dbReference type="PANTHER" id="PTHR23092:SF48">
    <property type="entry name" value="NUCLEOTIDYLTRANSFERASE FAMILY PROTEIN"/>
    <property type="match status" value="1"/>
</dbReference>
<dbReference type="EMBL" id="CAXAMM010003425">
    <property type="protein sequence ID" value="CAK8999861.1"/>
    <property type="molecule type" value="Genomic_DNA"/>
</dbReference>
<keyword evidence="3" id="KW-0472">Membrane</keyword>
<sequence length="1688" mass="185577">MTSAQALAEAAKGLGTWGDNHVEATLYTPGSGTSTEFHRHLDRVPPSRYEPPELEQQMLQASILAYVRSVEVQIETQAPYRRAVITNCKRVAQTLWPRSSLELYGSYASGLGLRTSGLDLLLKVHPSFHGFATSETPEEQAALSPIEEDDEQLRQLKLEEVSPAHSARSVRPLQGWQQQLSDRLAKEKWVVSDSIRVAAHAAIPVLSFAAAPEVKRVSPENELSFMACSTRVDICLHDSGYRGLRSKALINFLLNRFPLARPVTLVLKQWLIEQAYSMSHSGGLCSYGLLLMVIAFLQYSPANTAAAALVGFLNFYGHRFDPQLYGVSVARSAFLPRKSPTSWPPQQAELVERGFLSNPGDNEEAHRFDPLLVEDPVNPTNNVGRNCFRIRQIQRSLARAADLISGEVRTSSVKPRVRGPIVPGVDAERKERRPCEETGLIWGYQAEVSCERMGLIRGQEVPQSGFIENAWTNGVLMGVSKYRQFGLDIYNGVGEPVAYLMQLVRAPTEHEQHLRERRRKLLRHAVGTFVLGALLIQLLLILVAIVIRALDPEEGLVDMMPFFQPKLPDERGFWMAFRYHKSTYYFASVIFCLAVTGLSVLVFTLIRCCVIPRARPAPTCCDMCCWDPCPYNRGYGGPYVYVHGDTRCCVDCCNACCPDSRSSNCMPSSGGGGSSSGNSNNNAAAAIALVLIIILALIGIFFLMAALVTWIQKVWARYMALKELQELTGEYIVQDLAELEKTIGKVDVEQGTAVPGTGDDEVPSAPPLWVPMMPQEVQSNLSRDLQAVYLGVGRGKEIRRLAGMAISPERPAATAPILDRTLLSEISVPLTEVDSRDTNFAGVVNRRFTRVRVTTETGLGEPNPPEWPETVYIYGPEDASERNLTAEIAELLRELNNVSTGHYSSERKALLFKPGSYDVEVEVGYYVQVLGLGRHPKDVSFTSRRGVFSPPMGESPDPGSLDNFWRSAENFHQASSEGMLWAVSQACPLRRVHVDRNLSLFAPKAWASGGFLADVQVDGYTRLGGQQQWIMRNANISTPSASILGGQWNIVLVGCTGTPPETLPSNGAHVALTNVALTPTVAEKPFISVDSAGLFSLEIPIFRVLSVGPSFAEQEMTSSVPFSEVYLARSSDLTSLIQAKLDLGLHVVLSPGIYNLTAPLTLSTADQVLLGIGMATLVAPKDGRPCVYVKGSATGVRVAGLMLQAAASPSVLKVVPVSTLLQWGEPGAVSGDGGDPTKPGVLSDIFARVGGPDVDRSIGVDVVLRIYSNYVGEHGRSRPKHRAHRADGTIDWDLLYELVKERRQDCDYLTYDPPQKKPAFASYEVEHVKISDPDKWFLQMMKPPADSEGKCPEFLEGVFWMRENVANENLVCLECAHWNKEGDMAIKHAFKDWTTGDSWCLGDSGAVDDLARVRKSTDAVGDRGSDRGSWSSVSNGRWSGMIFEPCAGHRSRYWLKRSTQRGSARSARAVLAMGAQLGMLLKTASVGLNCWGFLQGLYAYSALPVEASIPMKFGVFGEVKWCASGWDWLGVKSFAQNWPLHVDAPHSGDQRCQSCPTSGSLFRLGPRMCCEGIEAELTPSANERQCRSWYLIYPGLCLAMGLTPLVGPKGQIPEWVTRPEIFLKIMDFCTDGTCLLTGALMLTIMEQIPKMVKEEQMGLQPSYITMGYLSLLFGTMTTAFWAAKTWAV</sequence>
<dbReference type="Gene3D" id="3.30.460.10">
    <property type="entry name" value="Beta Polymerase, domain 2"/>
    <property type="match status" value="1"/>
</dbReference>
<proteinExistence type="predicted"/>
<feature type="transmembrane region" description="Helical" evidence="3">
    <location>
        <begin position="683"/>
        <end position="711"/>
    </location>
</feature>
<dbReference type="CDD" id="cd23669">
    <property type="entry name" value="GH55_SacteLam55A-like"/>
    <property type="match status" value="1"/>
</dbReference>
<dbReference type="SUPFAM" id="SSF81301">
    <property type="entry name" value="Nucleotidyltransferase"/>
    <property type="match status" value="1"/>
</dbReference>
<dbReference type="InterPro" id="IPR059186">
    <property type="entry name" value="SACTE_4363"/>
</dbReference>
<dbReference type="InterPro" id="IPR002058">
    <property type="entry name" value="PAP_assoc"/>
</dbReference>
<reference evidence="5 6" key="1">
    <citation type="submission" date="2024-02" db="EMBL/GenBank/DDBJ databases">
        <authorList>
            <person name="Chen Y."/>
            <person name="Shah S."/>
            <person name="Dougan E. K."/>
            <person name="Thang M."/>
            <person name="Chan C."/>
        </authorList>
    </citation>
    <scope>NUCLEOTIDE SEQUENCE [LARGE SCALE GENOMIC DNA]</scope>
</reference>
<feature type="transmembrane region" description="Helical" evidence="3">
    <location>
        <begin position="584"/>
        <end position="606"/>
    </location>
</feature>
<feature type="transmembrane region" description="Helical" evidence="3">
    <location>
        <begin position="525"/>
        <end position="550"/>
    </location>
</feature>
<protein>
    <submittedName>
        <fullName evidence="5">3-beta-glucosidase (Laminarinase (SacteLam55A</fullName>
    </submittedName>
</protein>
<feature type="transmembrane region" description="Helical" evidence="3">
    <location>
        <begin position="1665"/>
        <end position="1683"/>
    </location>
</feature>
<accession>A0ABP0ID81</accession>
<keyword evidence="3" id="KW-1133">Transmembrane helix</keyword>
<dbReference type="SUPFAM" id="SSF81631">
    <property type="entry name" value="PAP/OAS1 substrate-binding domain"/>
    <property type="match status" value="1"/>
</dbReference>
<dbReference type="PANTHER" id="PTHR23092">
    <property type="entry name" value="POLY(A) RNA POLYMERASE"/>
    <property type="match status" value="1"/>
</dbReference>
<evidence type="ECO:0000259" key="4">
    <source>
        <dbReference type="Pfam" id="PF03828"/>
    </source>
</evidence>
<keyword evidence="2" id="KW-0460">Magnesium</keyword>
<dbReference type="Proteomes" id="UP001642464">
    <property type="component" value="Unassembled WGS sequence"/>
</dbReference>
<evidence type="ECO:0000256" key="1">
    <source>
        <dbReference type="ARBA" id="ARBA00022723"/>
    </source>
</evidence>
<evidence type="ECO:0000313" key="5">
    <source>
        <dbReference type="EMBL" id="CAK8999861.1"/>
    </source>
</evidence>
<organism evidence="5 6">
    <name type="scientific">Durusdinium trenchii</name>
    <dbReference type="NCBI Taxonomy" id="1381693"/>
    <lineage>
        <taxon>Eukaryota</taxon>
        <taxon>Sar</taxon>
        <taxon>Alveolata</taxon>
        <taxon>Dinophyceae</taxon>
        <taxon>Suessiales</taxon>
        <taxon>Symbiodiniaceae</taxon>
        <taxon>Durusdinium</taxon>
    </lineage>
</organism>
<comment type="caution">
    <text evidence="5">The sequence shown here is derived from an EMBL/GenBank/DDBJ whole genome shotgun (WGS) entry which is preliminary data.</text>
</comment>
<dbReference type="InterPro" id="IPR045862">
    <property type="entry name" value="Trf4-like"/>
</dbReference>
<keyword evidence="1" id="KW-0479">Metal-binding</keyword>
<gene>
    <name evidence="5" type="ORF">SCF082_LOCUS6246</name>
</gene>
<keyword evidence="3" id="KW-0812">Transmembrane</keyword>
<keyword evidence="6" id="KW-1185">Reference proteome</keyword>
<evidence type="ECO:0000256" key="2">
    <source>
        <dbReference type="ARBA" id="ARBA00022842"/>
    </source>
</evidence>
<evidence type="ECO:0000313" key="6">
    <source>
        <dbReference type="Proteomes" id="UP001642464"/>
    </source>
</evidence>